<dbReference type="PANTHER" id="PTHR47377:SF1">
    <property type="entry name" value="RHODANESE-LIKE DOMAIN-CONTAINING PROTEIN 4, CHLOROPLASTIC"/>
    <property type="match status" value="1"/>
</dbReference>
<gene>
    <name evidence="2" type="ORF">HUK84_12795</name>
</gene>
<dbReference type="PROSITE" id="PS50206">
    <property type="entry name" value="RHODANESE_3"/>
    <property type="match status" value="1"/>
</dbReference>
<dbReference type="EMBL" id="JABXXP010000303">
    <property type="protein sequence ID" value="NVN11984.1"/>
    <property type="molecule type" value="Genomic_DNA"/>
</dbReference>
<dbReference type="InterPro" id="IPR001763">
    <property type="entry name" value="Rhodanese-like_dom"/>
</dbReference>
<dbReference type="SUPFAM" id="SSF52821">
    <property type="entry name" value="Rhodanese/Cell cycle control phosphatase"/>
    <property type="match status" value="1"/>
</dbReference>
<evidence type="ECO:0000259" key="1">
    <source>
        <dbReference type="PROSITE" id="PS50206"/>
    </source>
</evidence>
<name>A0A7Y7IX78_9PROT</name>
<dbReference type="PANTHER" id="PTHR47377">
    <property type="entry name" value="RHODANESE-LIKE DOMAIN-CONTAINING PROTEIN 4, CHLOROPLASTIC"/>
    <property type="match status" value="1"/>
</dbReference>
<sequence>MIEDVTPADSWTALKERGRARLVDVRTEAEWMFVGLPDLAGIDKQVLPLSWQYLGGQPNPRFVEQLRQAGLTEDDEIYFICRSGARSRSAAMAARMAGFAHVFNVADGFEGPHDALGHRGGVAGWKAEGLPWRQG</sequence>
<dbReference type="InterPro" id="IPR036873">
    <property type="entry name" value="Rhodanese-like_dom_sf"/>
</dbReference>
<dbReference type="Gene3D" id="3.40.250.10">
    <property type="entry name" value="Rhodanese-like domain"/>
    <property type="match status" value="1"/>
</dbReference>
<dbReference type="RefSeq" id="WP_176640639.1">
    <property type="nucleotide sequence ID" value="NZ_JABXXP010000303.1"/>
</dbReference>
<reference evidence="2 3" key="1">
    <citation type="submission" date="2020-06" db="EMBL/GenBank/DDBJ databases">
        <title>Description of novel acetic acid bacteria.</title>
        <authorList>
            <person name="Sombolestani A."/>
        </authorList>
    </citation>
    <scope>NUCLEOTIDE SEQUENCE [LARGE SCALE GENOMIC DNA]</scope>
    <source>
        <strain evidence="2 3">LMG 31431</strain>
    </source>
</reference>
<evidence type="ECO:0000313" key="2">
    <source>
        <dbReference type="EMBL" id="NVN11984.1"/>
    </source>
</evidence>
<protein>
    <submittedName>
        <fullName evidence="2">Rhodanese-like domain-containing protein</fullName>
    </submittedName>
</protein>
<organism evidence="2 3">
    <name type="scientific">Nguyenibacter vanlangensis</name>
    <dbReference type="NCBI Taxonomy" id="1216886"/>
    <lineage>
        <taxon>Bacteria</taxon>
        <taxon>Pseudomonadati</taxon>
        <taxon>Pseudomonadota</taxon>
        <taxon>Alphaproteobacteria</taxon>
        <taxon>Acetobacterales</taxon>
        <taxon>Acetobacteraceae</taxon>
        <taxon>Nguyenibacter</taxon>
    </lineage>
</organism>
<proteinExistence type="predicted"/>
<evidence type="ECO:0000313" key="3">
    <source>
        <dbReference type="Proteomes" id="UP000534870"/>
    </source>
</evidence>
<dbReference type="AlphaFoldDB" id="A0A7Y7IX78"/>
<dbReference type="InterPro" id="IPR044240">
    <property type="entry name" value="STR4-like"/>
</dbReference>
<dbReference type="Pfam" id="PF00581">
    <property type="entry name" value="Rhodanese"/>
    <property type="match status" value="1"/>
</dbReference>
<feature type="domain" description="Rhodanese" evidence="1">
    <location>
        <begin position="16"/>
        <end position="121"/>
    </location>
</feature>
<comment type="caution">
    <text evidence="2">The sequence shown here is derived from an EMBL/GenBank/DDBJ whole genome shotgun (WGS) entry which is preliminary data.</text>
</comment>
<accession>A0A7Y7IX78</accession>
<dbReference type="Proteomes" id="UP000534870">
    <property type="component" value="Unassembled WGS sequence"/>
</dbReference>
<dbReference type="SMART" id="SM00450">
    <property type="entry name" value="RHOD"/>
    <property type="match status" value="1"/>
</dbReference>